<dbReference type="EMBL" id="JASCZI010211534">
    <property type="protein sequence ID" value="MED6193963.1"/>
    <property type="molecule type" value="Genomic_DNA"/>
</dbReference>
<accession>A0ABU6XAF6</accession>
<dbReference type="SUPFAM" id="SSF81383">
    <property type="entry name" value="F-box domain"/>
    <property type="match status" value="1"/>
</dbReference>
<organism evidence="2 3">
    <name type="scientific">Stylosanthes scabra</name>
    <dbReference type="NCBI Taxonomy" id="79078"/>
    <lineage>
        <taxon>Eukaryota</taxon>
        <taxon>Viridiplantae</taxon>
        <taxon>Streptophyta</taxon>
        <taxon>Embryophyta</taxon>
        <taxon>Tracheophyta</taxon>
        <taxon>Spermatophyta</taxon>
        <taxon>Magnoliopsida</taxon>
        <taxon>eudicotyledons</taxon>
        <taxon>Gunneridae</taxon>
        <taxon>Pentapetalae</taxon>
        <taxon>rosids</taxon>
        <taxon>fabids</taxon>
        <taxon>Fabales</taxon>
        <taxon>Fabaceae</taxon>
        <taxon>Papilionoideae</taxon>
        <taxon>50 kb inversion clade</taxon>
        <taxon>dalbergioids sensu lato</taxon>
        <taxon>Dalbergieae</taxon>
        <taxon>Pterocarpus clade</taxon>
        <taxon>Stylosanthes</taxon>
    </lineage>
</organism>
<evidence type="ECO:0000313" key="3">
    <source>
        <dbReference type="Proteomes" id="UP001341840"/>
    </source>
</evidence>
<dbReference type="PROSITE" id="PS50181">
    <property type="entry name" value="FBOX"/>
    <property type="match status" value="1"/>
</dbReference>
<reference evidence="2 3" key="1">
    <citation type="journal article" date="2023" name="Plants (Basel)">
        <title>Bridging the Gap: Combining Genomics and Transcriptomics Approaches to Understand Stylosanthes scabra, an Orphan Legume from the Brazilian Caatinga.</title>
        <authorList>
            <person name="Ferreira-Neto J.R.C."/>
            <person name="da Silva M.D."/>
            <person name="Binneck E."/>
            <person name="de Melo N.F."/>
            <person name="da Silva R.H."/>
            <person name="de Melo A.L.T.M."/>
            <person name="Pandolfi V."/>
            <person name="Bustamante F.O."/>
            <person name="Brasileiro-Vidal A.C."/>
            <person name="Benko-Iseppon A.M."/>
        </authorList>
    </citation>
    <scope>NUCLEOTIDE SEQUENCE [LARGE SCALE GENOMIC DNA]</scope>
    <source>
        <tissue evidence="2">Leaves</tissue>
    </source>
</reference>
<protein>
    <recommendedName>
        <fullName evidence="1">F-box domain-containing protein</fullName>
    </recommendedName>
</protein>
<comment type="caution">
    <text evidence="2">The sequence shown here is derived from an EMBL/GenBank/DDBJ whole genome shotgun (WGS) entry which is preliminary data.</text>
</comment>
<dbReference type="InterPro" id="IPR036047">
    <property type="entry name" value="F-box-like_dom_sf"/>
</dbReference>
<evidence type="ECO:0000313" key="2">
    <source>
        <dbReference type="EMBL" id="MED6193963.1"/>
    </source>
</evidence>
<dbReference type="PANTHER" id="PTHR31293:SF12">
    <property type="entry name" value="RNI-LIKE SUPERFAMILY PROTEIN"/>
    <property type="match status" value="1"/>
</dbReference>
<proteinExistence type="predicted"/>
<gene>
    <name evidence="2" type="ORF">PIB30_024142</name>
</gene>
<feature type="domain" description="F-box" evidence="1">
    <location>
        <begin position="4"/>
        <end position="59"/>
    </location>
</feature>
<dbReference type="PANTHER" id="PTHR31293">
    <property type="entry name" value="RNI-LIKE SUPERFAMILY PROTEIN"/>
    <property type="match status" value="1"/>
</dbReference>
<sequence>MSGVDRISLLPDPILSQILSFLPTKTVVEATTTLSRRLMDMWRSVPTVDLEDSTFWQNPDAFVRFAYAVMRSRDFTKPILNFRLKCEISSIPSCDVNLWLKIAIQRKAES</sequence>
<name>A0ABU6XAF6_9FABA</name>
<dbReference type="InterPro" id="IPR055294">
    <property type="entry name" value="FBL60-like"/>
</dbReference>
<dbReference type="Pfam" id="PF00646">
    <property type="entry name" value="F-box"/>
    <property type="match status" value="1"/>
</dbReference>
<dbReference type="InterPro" id="IPR001810">
    <property type="entry name" value="F-box_dom"/>
</dbReference>
<dbReference type="Proteomes" id="UP001341840">
    <property type="component" value="Unassembled WGS sequence"/>
</dbReference>
<evidence type="ECO:0000259" key="1">
    <source>
        <dbReference type="PROSITE" id="PS50181"/>
    </source>
</evidence>
<keyword evidence="3" id="KW-1185">Reference proteome</keyword>